<protein>
    <submittedName>
        <fullName evidence="2">Uncharacterized protein</fullName>
    </submittedName>
</protein>
<dbReference type="EMBL" id="FOBW01000010">
    <property type="protein sequence ID" value="SEN23183.1"/>
    <property type="molecule type" value="Genomic_DNA"/>
</dbReference>
<evidence type="ECO:0000313" key="2">
    <source>
        <dbReference type="EMBL" id="SEN23183.1"/>
    </source>
</evidence>
<accession>A0A1H8EUM3</accession>
<dbReference type="STRING" id="930146.SAMN05192533_110111"/>
<evidence type="ECO:0000256" key="1">
    <source>
        <dbReference type="SAM" id="Phobius"/>
    </source>
</evidence>
<dbReference type="OrthoDB" id="2842789at2"/>
<gene>
    <name evidence="2" type="ORF">SAMN05192533_110111</name>
</gene>
<keyword evidence="3" id="KW-1185">Reference proteome</keyword>
<reference evidence="3" key="1">
    <citation type="submission" date="2016-10" db="EMBL/GenBank/DDBJ databases">
        <authorList>
            <person name="Varghese N."/>
            <person name="Submissions S."/>
        </authorList>
    </citation>
    <scope>NUCLEOTIDE SEQUENCE [LARGE SCALE GENOMIC DNA]</scope>
    <source>
        <strain evidence="3">B48,IBRC-M 10115,DSM 25386,CECT 8001</strain>
    </source>
</reference>
<proteinExistence type="predicted"/>
<sequence>MSLLLIVLLGGLIFYMIKAGNSFVTIKITHWLLVVYTSVLVLSTIAVAVLTEETISQAKGGQEVHDEGLSSLYTNLSKGQIDKADEYLIKEIKFDNYQNQTLTITASPDYGSQVFVEKKQGEDSTVELFLYGNELTVDGYDFSNIIKLPDIELAGHTLSIVPIRQNIDLSIATNSYPIRQFTGEFIQNHYFSSGESFIYLRVPRDLELNAENVYLEVVDK</sequence>
<organism evidence="2 3">
    <name type="scientific">Mesobacillus persicus</name>
    <dbReference type="NCBI Taxonomy" id="930146"/>
    <lineage>
        <taxon>Bacteria</taxon>
        <taxon>Bacillati</taxon>
        <taxon>Bacillota</taxon>
        <taxon>Bacilli</taxon>
        <taxon>Bacillales</taxon>
        <taxon>Bacillaceae</taxon>
        <taxon>Mesobacillus</taxon>
    </lineage>
</organism>
<name>A0A1H8EUM3_9BACI</name>
<dbReference type="AlphaFoldDB" id="A0A1H8EUM3"/>
<dbReference type="RefSeq" id="WP_090747171.1">
    <property type="nucleotide sequence ID" value="NZ_FOBW01000010.1"/>
</dbReference>
<feature type="transmembrane region" description="Helical" evidence="1">
    <location>
        <begin position="29"/>
        <end position="50"/>
    </location>
</feature>
<dbReference type="Proteomes" id="UP000198553">
    <property type="component" value="Unassembled WGS sequence"/>
</dbReference>
<keyword evidence="1" id="KW-0472">Membrane</keyword>
<keyword evidence="1" id="KW-0812">Transmembrane</keyword>
<keyword evidence="1" id="KW-1133">Transmembrane helix</keyword>
<evidence type="ECO:0000313" key="3">
    <source>
        <dbReference type="Proteomes" id="UP000198553"/>
    </source>
</evidence>